<organism evidence="9 10">
    <name type="scientific">Mucilaginibacter antarcticus</name>
    <dbReference type="NCBI Taxonomy" id="1855725"/>
    <lineage>
        <taxon>Bacteria</taxon>
        <taxon>Pseudomonadati</taxon>
        <taxon>Bacteroidota</taxon>
        <taxon>Sphingobacteriia</taxon>
        <taxon>Sphingobacteriales</taxon>
        <taxon>Sphingobacteriaceae</taxon>
        <taxon>Mucilaginibacter</taxon>
    </lineage>
</organism>
<keyword evidence="4" id="KW-0319">Glycerol metabolism</keyword>
<dbReference type="Pfam" id="PF01266">
    <property type="entry name" value="DAO"/>
    <property type="match status" value="1"/>
</dbReference>
<name>A0ABW5XJB7_9SPHI</name>
<evidence type="ECO:0000313" key="10">
    <source>
        <dbReference type="Proteomes" id="UP001597601"/>
    </source>
</evidence>
<dbReference type="EC" id="1.-.-.-" evidence="9"/>
<reference evidence="10" key="1">
    <citation type="journal article" date="2019" name="Int. J. Syst. Evol. Microbiol.">
        <title>The Global Catalogue of Microorganisms (GCM) 10K type strain sequencing project: providing services to taxonomists for standard genome sequencing and annotation.</title>
        <authorList>
            <consortium name="The Broad Institute Genomics Platform"/>
            <consortium name="The Broad Institute Genome Sequencing Center for Infectious Disease"/>
            <person name="Wu L."/>
            <person name="Ma J."/>
        </authorList>
    </citation>
    <scope>NUCLEOTIDE SEQUENCE [LARGE SCALE GENOMIC DNA]</scope>
    <source>
        <strain evidence="10">KCTC 52232</strain>
    </source>
</reference>
<feature type="domain" description="FAD dependent oxidoreductase" evidence="7">
    <location>
        <begin position="24"/>
        <end position="382"/>
    </location>
</feature>
<accession>A0ABW5XJB7</accession>
<dbReference type="Pfam" id="PF16901">
    <property type="entry name" value="DAO_C"/>
    <property type="match status" value="1"/>
</dbReference>
<dbReference type="Gene3D" id="3.30.9.10">
    <property type="entry name" value="D-Amino Acid Oxidase, subunit A, domain 2"/>
    <property type="match status" value="1"/>
</dbReference>
<dbReference type="Proteomes" id="UP001597601">
    <property type="component" value="Unassembled WGS sequence"/>
</dbReference>
<evidence type="ECO:0000256" key="5">
    <source>
        <dbReference type="ARBA" id="ARBA00022827"/>
    </source>
</evidence>
<proteinExistence type="inferred from homology"/>
<sequence>MNSKKLAFDRGEFSAALNNTDLWDLIIVGGGATGLGTAVDAASRGYKTLLLEQADFAKGTSSRSTKLVHGGVRYLAQGNIGLVYEALHERGLLLQNAPHLVKRQSFIIPCYSLFTKLQYFIGLKLYDWLAGKFSFGRSKLLSRDKVIGYIPEIEIKGLRGGIEYWDGQFDDARLAINLAQTAAEQGASLLNYFKVTGLIKTDNGKINGVITTDIESGKAYHLKGKAVVNATGVFVDEILQMDTASSKPLVRSSQGVHLVLDKSFLAGDKALMIPKTADGRVLFAVPWHEHVLVGTTDTPLDSHSLEPVALDKEIRFILETAGQYLIKAPRRNDVLSVFAGLRPLAAPDKDTGATKEISRSHKLIVNQSGLITITGGKWTTYRKMAEDVIDKVITTVGLAPRPCVTRNLQIHGCVNQPVDDHLSVFGADAALIRAMIIDRPELDEKLDEALPYLRAEVVWAVKNEMARTVEDVLARRLRILFLDARAAMKLAPKVAELMADELGYDIKWREDQTDFFIALANQYLIGDKCEEKIYL</sequence>
<dbReference type="SUPFAM" id="SSF51905">
    <property type="entry name" value="FAD/NAD(P)-binding domain"/>
    <property type="match status" value="1"/>
</dbReference>
<evidence type="ECO:0000256" key="6">
    <source>
        <dbReference type="ARBA" id="ARBA00023002"/>
    </source>
</evidence>
<dbReference type="RefSeq" id="WP_377123719.1">
    <property type="nucleotide sequence ID" value="NZ_JBHUON010000003.1"/>
</dbReference>
<dbReference type="InterPro" id="IPR031656">
    <property type="entry name" value="DAO_C"/>
</dbReference>
<evidence type="ECO:0000256" key="1">
    <source>
        <dbReference type="ARBA" id="ARBA00001974"/>
    </source>
</evidence>
<dbReference type="InterPro" id="IPR036188">
    <property type="entry name" value="FAD/NAD-bd_sf"/>
</dbReference>
<evidence type="ECO:0000259" key="8">
    <source>
        <dbReference type="Pfam" id="PF16901"/>
    </source>
</evidence>
<protein>
    <submittedName>
        <fullName evidence="9">Glycerol-3-phosphate dehydrogenase/oxidase</fullName>
        <ecNumber evidence="9">1.-.-.-</ecNumber>
    </submittedName>
</protein>
<dbReference type="PRINTS" id="PR01001">
    <property type="entry name" value="FADG3PDH"/>
</dbReference>
<gene>
    <name evidence="9" type="ORF">ACFSYC_03860</name>
</gene>
<evidence type="ECO:0000259" key="7">
    <source>
        <dbReference type="Pfam" id="PF01266"/>
    </source>
</evidence>
<dbReference type="PANTHER" id="PTHR11985:SF35">
    <property type="entry name" value="ANAEROBIC GLYCEROL-3-PHOSPHATE DEHYDROGENASE SUBUNIT A"/>
    <property type="match status" value="1"/>
</dbReference>
<dbReference type="EMBL" id="JBHUON010000003">
    <property type="protein sequence ID" value="MFD2863815.1"/>
    <property type="molecule type" value="Genomic_DNA"/>
</dbReference>
<keyword evidence="3" id="KW-0285">Flavoprotein</keyword>
<comment type="caution">
    <text evidence="9">The sequence shown here is derived from an EMBL/GenBank/DDBJ whole genome shotgun (WGS) entry which is preliminary data.</text>
</comment>
<dbReference type="GO" id="GO:0016491">
    <property type="term" value="F:oxidoreductase activity"/>
    <property type="evidence" value="ECO:0007669"/>
    <property type="project" value="UniProtKB-KW"/>
</dbReference>
<evidence type="ECO:0000256" key="4">
    <source>
        <dbReference type="ARBA" id="ARBA00022798"/>
    </source>
</evidence>
<dbReference type="PANTHER" id="PTHR11985">
    <property type="entry name" value="GLYCEROL-3-PHOSPHATE DEHYDROGENASE"/>
    <property type="match status" value="1"/>
</dbReference>
<evidence type="ECO:0000256" key="2">
    <source>
        <dbReference type="ARBA" id="ARBA00007330"/>
    </source>
</evidence>
<dbReference type="Gene3D" id="1.10.8.870">
    <property type="entry name" value="Alpha-glycerophosphate oxidase, cap domain"/>
    <property type="match status" value="1"/>
</dbReference>
<comment type="similarity">
    <text evidence="2">Belongs to the FAD-dependent glycerol-3-phosphate dehydrogenase family.</text>
</comment>
<keyword evidence="5" id="KW-0274">FAD</keyword>
<evidence type="ECO:0000313" key="9">
    <source>
        <dbReference type="EMBL" id="MFD2863815.1"/>
    </source>
</evidence>
<comment type="cofactor">
    <cofactor evidence="1">
        <name>FAD</name>
        <dbReference type="ChEBI" id="CHEBI:57692"/>
    </cofactor>
</comment>
<dbReference type="InterPro" id="IPR038299">
    <property type="entry name" value="DAO_C_sf"/>
</dbReference>
<dbReference type="PROSITE" id="PS00978">
    <property type="entry name" value="FAD_G3PDH_2"/>
    <property type="match status" value="1"/>
</dbReference>
<dbReference type="InterPro" id="IPR006076">
    <property type="entry name" value="FAD-dep_OxRdtase"/>
</dbReference>
<keyword evidence="10" id="KW-1185">Reference proteome</keyword>
<dbReference type="Gene3D" id="3.50.50.60">
    <property type="entry name" value="FAD/NAD(P)-binding domain"/>
    <property type="match status" value="1"/>
</dbReference>
<dbReference type="InterPro" id="IPR000447">
    <property type="entry name" value="G3P_DH_FAD-dep"/>
</dbReference>
<feature type="domain" description="Alpha-glycerophosphate oxidase C-terminal" evidence="8">
    <location>
        <begin position="392"/>
        <end position="505"/>
    </location>
</feature>
<keyword evidence="6 9" id="KW-0560">Oxidoreductase</keyword>
<evidence type="ECO:0000256" key="3">
    <source>
        <dbReference type="ARBA" id="ARBA00022630"/>
    </source>
</evidence>